<dbReference type="Proteomes" id="UP000515369">
    <property type="component" value="Chromosome"/>
</dbReference>
<accession>A0A7G5GYZ9</accession>
<evidence type="ECO:0000313" key="1">
    <source>
        <dbReference type="EMBL" id="QMW04091.1"/>
    </source>
</evidence>
<protein>
    <submittedName>
        <fullName evidence="1">Uncharacterized protein</fullName>
    </submittedName>
</protein>
<dbReference type="EMBL" id="CP059732">
    <property type="protein sequence ID" value="QMW04091.1"/>
    <property type="molecule type" value="Genomic_DNA"/>
</dbReference>
<organism evidence="1 2">
    <name type="scientific">Spirosoma foliorum</name>
    <dbReference type="NCBI Taxonomy" id="2710596"/>
    <lineage>
        <taxon>Bacteria</taxon>
        <taxon>Pseudomonadati</taxon>
        <taxon>Bacteroidota</taxon>
        <taxon>Cytophagia</taxon>
        <taxon>Cytophagales</taxon>
        <taxon>Cytophagaceae</taxon>
        <taxon>Spirosoma</taxon>
    </lineage>
</organism>
<dbReference type="RefSeq" id="WP_182461347.1">
    <property type="nucleotide sequence ID" value="NZ_CP059732.1"/>
</dbReference>
<dbReference type="KEGG" id="sfol:H3H32_03790"/>
<sequence>MKPLKGNNKYLEKVRDEITVYQRYLLEDGHVLTPIQAETFKHINDTRDWLKQGFSDGQVLAMIKKTTSLQDRRAREILTMSYVVFAELRSSRDKEGVKYLYSEMFREAAKKALEADDFYNYSLLLKEAAKIDGAYDNQKVVDAEAYKKPSKVTFKVRQLTINNNTSQEPKPVENTTYEIGE</sequence>
<evidence type="ECO:0000313" key="2">
    <source>
        <dbReference type="Proteomes" id="UP000515369"/>
    </source>
</evidence>
<keyword evidence="2" id="KW-1185">Reference proteome</keyword>
<proteinExistence type="predicted"/>
<dbReference type="AlphaFoldDB" id="A0A7G5GYZ9"/>
<name>A0A7G5GYZ9_9BACT</name>
<gene>
    <name evidence="1" type="ORF">H3H32_03790</name>
</gene>
<reference evidence="1 2" key="1">
    <citation type="submission" date="2020-07" db="EMBL/GenBank/DDBJ databases">
        <title>Spirosoma foliorum sp. nov., isolated from the leaves on the Nejang mountain Korea, Republic of.</title>
        <authorList>
            <person name="Ho H."/>
            <person name="Lee Y.-J."/>
            <person name="Nurcahyanto D.-A."/>
            <person name="Kim S.-G."/>
        </authorList>
    </citation>
    <scope>NUCLEOTIDE SEQUENCE [LARGE SCALE GENOMIC DNA]</scope>
    <source>
        <strain evidence="1 2">PL0136</strain>
    </source>
</reference>